<dbReference type="AlphaFoldDB" id="T1HH58"/>
<evidence type="ECO:0000313" key="1">
    <source>
        <dbReference type="EnsemblMetazoa" id="RPRC003381-PA"/>
    </source>
</evidence>
<dbReference type="EMBL" id="ACPB03001030">
    <property type="status" value="NOT_ANNOTATED_CDS"/>
    <property type="molecule type" value="Genomic_DNA"/>
</dbReference>
<accession>T1HH58</accession>
<dbReference type="VEuPathDB" id="VectorBase:RPRC003381"/>
<evidence type="ECO:0000313" key="2">
    <source>
        <dbReference type="Proteomes" id="UP000015103"/>
    </source>
</evidence>
<keyword evidence="2" id="KW-1185">Reference proteome</keyword>
<reference evidence="1" key="1">
    <citation type="submission" date="2015-05" db="UniProtKB">
        <authorList>
            <consortium name="EnsemblMetazoa"/>
        </authorList>
    </citation>
    <scope>IDENTIFICATION</scope>
</reference>
<name>T1HH58_RHOPR</name>
<dbReference type="InParanoid" id="T1HH58"/>
<dbReference type="Proteomes" id="UP000015103">
    <property type="component" value="Unassembled WGS sequence"/>
</dbReference>
<dbReference type="EnsemblMetazoa" id="RPRC003381-RA">
    <property type="protein sequence ID" value="RPRC003381-PA"/>
    <property type="gene ID" value="RPRC003381"/>
</dbReference>
<proteinExistence type="predicted"/>
<protein>
    <submittedName>
        <fullName evidence="1">Uncharacterized protein</fullName>
    </submittedName>
</protein>
<organism evidence="1 2">
    <name type="scientific">Rhodnius prolixus</name>
    <name type="common">Triatomid bug</name>
    <dbReference type="NCBI Taxonomy" id="13249"/>
    <lineage>
        <taxon>Eukaryota</taxon>
        <taxon>Metazoa</taxon>
        <taxon>Ecdysozoa</taxon>
        <taxon>Arthropoda</taxon>
        <taxon>Hexapoda</taxon>
        <taxon>Insecta</taxon>
        <taxon>Pterygota</taxon>
        <taxon>Neoptera</taxon>
        <taxon>Paraneoptera</taxon>
        <taxon>Hemiptera</taxon>
        <taxon>Heteroptera</taxon>
        <taxon>Panheteroptera</taxon>
        <taxon>Cimicomorpha</taxon>
        <taxon>Reduviidae</taxon>
        <taxon>Triatominae</taxon>
        <taxon>Rhodnius</taxon>
    </lineage>
</organism>
<dbReference type="HOGENOM" id="CLU_3392759_0_0_1"/>
<sequence length="32" mass="3778">MVLCKIMLRREYSKTGLSLSKLPVWNLHSEFP</sequence>